<dbReference type="AlphaFoldDB" id="A0A1Y6CMM9"/>
<dbReference type="OrthoDB" id="9793162at2"/>
<keyword evidence="1" id="KW-0732">Signal</keyword>
<protein>
    <submittedName>
        <fullName evidence="3">Metal-dependent hydrolase, endonuclease/exonuclease/phosphatase family</fullName>
    </submittedName>
</protein>
<evidence type="ECO:0000313" key="4">
    <source>
        <dbReference type="Proteomes" id="UP000192907"/>
    </source>
</evidence>
<dbReference type="Gene3D" id="3.60.10.10">
    <property type="entry name" value="Endonuclease/exonuclease/phosphatase"/>
    <property type="match status" value="1"/>
</dbReference>
<evidence type="ECO:0000256" key="1">
    <source>
        <dbReference type="SAM" id="SignalP"/>
    </source>
</evidence>
<feature type="domain" description="Endonuclease/exonuclease/phosphatase" evidence="2">
    <location>
        <begin position="47"/>
        <end position="281"/>
    </location>
</feature>
<keyword evidence="3" id="KW-0378">Hydrolase</keyword>
<evidence type="ECO:0000313" key="3">
    <source>
        <dbReference type="EMBL" id="SMF77227.1"/>
    </source>
</evidence>
<organism evidence="3 4">
    <name type="scientific">Pseudobacteriovorax antillogorgiicola</name>
    <dbReference type="NCBI Taxonomy" id="1513793"/>
    <lineage>
        <taxon>Bacteria</taxon>
        <taxon>Pseudomonadati</taxon>
        <taxon>Bdellovibrionota</taxon>
        <taxon>Oligoflexia</taxon>
        <taxon>Oligoflexales</taxon>
        <taxon>Pseudobacteriovoracaceae</taxon>
        <taxon>Pseudobacteriovorax</taxon>
    </lineage>
</organism>
<name>A0A1Y6CMM9_9BACT</name>
<dbReference type="InterPro" id="IPR005135">
    <property type="entry name" value="Endo/exonuclease/phosphatase"/>
</dbReference>
<keyword evidence="3" id="KW-0540">Nuclease</keyword>
<dbReference type="STRING" id="1513793.SAMN06296036_13114"/>
<feature type="signal peptide" evidence="1">
    <location>
        <begin position="1"/>
        <end position="22"/>
    </location>
</feature>
<sequence>MRLFRLRLIMLATIGLALSACGSRIKTDDERSSLSTNTRSASDLGIMSFNIRVPVDPYPNDWETRRWQVYNVINRFNPDLVGLQESEGRTVNDIVANTPLVLASRPDTGILYNPSRLTVIEAGEFYYTDTPDVEDYRLVWGQQYFRRCVWVLFQMPNGKRFYHYNNHWSYISSAWQPSSELLDRKIAERRNPQHPFVITGDLNVSEFQDSINYLKYGGRSRMQDTFRDIKPAYSEDGTYHYFSGFRGGDKIDFVFAERGRYQTLDAAIIHDNDGGRYPSDHFPVYARIRLK</sequence>
<evidence type="ECO:0000259" key="2">
    <source>
        <dbReference type="Pfam" id="PF03372"/>
    </source>
</evidence>
<keyword evidence="3" id="KW-0255">Endonuclease</keyword>
<dbReference type="RefSeq" id="WP_132325190.1">
    <property type="nucleotide sequence ID" value="NZ_FWZT01000031.1"/>
</dbReference>
<dbReference type="InterPro" id="IPR036691">
    <property type="entry name" value="Endo/exonu/phosph_ase_sf"/>
</dbReference>
<dbReference type="Proteomes" id="UP000192907">
    <property type="component" value="Unassembled WGS sequence"/>
</dbReference>
<dbReference type="GO" id="GO:0004519">
    <property type="term" value="F:endonuclease activity"/>
    <property type="evidence" value="ECO:0007669"/>
    <property type="project" value="UniProtKB-KW"/>
</dbReference>
<dbReference type="SUPFAM" id="SSF56219">
    <property type="entry name" value="DNase I-like"/>
    <property type="match status" value="1"/>
</dbReference>
<keyword evidence="4" id="KW-1185">Reference proteome</keyword>
<dbReference type="Pfam" id="PF03372">
    <property type="entry name" value="Exo_endo_phos"/>
    <property type="match status" value="1"/>
</dbReference>
<gene>
    <name evidence="3" type="ORF">SAMN06296036_13114</name>
</gene>
<accession>A0A1Y6CMM9</accession>
<proteinExistence type="predicted"/>
<reference evidence="4" key="1">
    <citation type="submission" date="2017-04" db="EMBL/GenBank/DDBJ databases">
        <authorList>
            <person name="Varghese N."/>
            <person name="Submissions S."/>
        </authorList>
    </citation>
    <scope>NUCLEOTIDE SEQUENCE [LARGE SCALE GENOMIC DNA]</scope>
    <source>
        <strain evidence="4">RKEM611</strain>
    </source>
</reference>
<dbReference type="EMBL" id="FWZT01000031">
    <property type="protein sequence ID" value="SMF77227.1"/>
    <property type="molecule type" value="Genomic_DNA"/>
</dbReference>
<dbReference type="GO" id="GO:0004527">
    <property type="term" value="F:exonuclease activity"/>
    <property type="evidence" value="ECO:0007669"/>
    <property type="project" value="UniProtKB-KW"/>
</dbReference>
<feature type="chain" id="PRO_5011989118" evidence="1">
    <location>
        <begin position="23"/>
        <end position="291"/>
    </location>
</feature>
<dbReference type="PROSITE" id="PS51257">
    <property type="entry name" value="PROKAR_LIPOPROTEIN"/>
    <property type="match status" value="1"/>
</dbReference>
<keyword evidence="3" id="KW-0269">Exonuclease</keyword>